<feature type="compositionally biased region" description="Low complexity" evidence="4">
    <location>
        <begin position="398"/>
        <end position="410"/>
    </location>
</feature>
<feature type="region of interest" description="Disordered" evidence="4">
    <location>
        <begin position="1"/>
        <end position="48"/>
    </location>
</feature>
<dbReference type="InterPro" id="IPR000198">
    <property type="entry name" value="RhoGAP_dom"/>
</dbReference>
<dbReference type="GO" id="GO:0007165">
    <property type="term" value="P:signal transduction"/>
    <property type="evidence" value="ECO:0007669"/>
    <property type="project" value="InterPro"/>
</dbReference>
<evidence type="ECO:0008006" key="9">
    <source>
        <dbReference type="Google" id="ProtNLM"/>
    </source>
</evidence>
<dbReference type="PROSITE" id="PS51741">
    <property type="entry name" value="F_BAR"/>
    <property type="match status" value="1"/>
</dbReference>
<evidence type="ECO:0000259" key="5">
    <source>
        <dbReference type="PROSITE" id="PS50238"/>
    </source>
</evidence>
<dbReference type="SMART" id="SM00055">
    <property type="entry name" value="FCH"/>
    <property type="match status" value="1"/>
</dbReference>
<dbReference type="CDD" id="cd07652">
    <property type="entry name" value="F-BAR_Rgd1"/>
    <property type="match status" value="1"/>
</dbReference>
<dbReference type="InterPro" id="IPR001060">
    <property type="entry name" value="FCH_dom"/>
</dbReference>
<evidence type="ECO:0000256" key="1">
    <source>
        <dbReference type="ARBA" id="ARBA00022468"/>
    </source>
</evidence>
<feature type="compositionally biased region" description="Pro residues" evidence="4">
    <location>
        <begin position="411"/>
        <end position="429"/>
    </location>
</feature>
<feature type="compositionally biased region" description="Low complexity" evidence="4">
    <location>
        <begin position="430"/>
        <end position="441"/>
    </location>
</feature>
<dbReference type="GO" id="GO:0005096">
    <property type="term" value="F:GTPase activator activity"/>
    <property type="evidence" value="ECO:0007669"/>
    <property type="project" value="UniProtKB-KW"/>
</dbReference>
<dbReference type="Gene3D" id="1.20.1270.60">
    <property type="entry name" value="Arfaptin homology (AH) domain/BAR domain"/>
    <property type="match status" value="1"/>
</dbReference>
<feature type="coiled-coil region" evidence="3">
    <location>
        <begin position="144"/>
        <end position="203"/>
    </location>
</feature>
<accession>A0A232LVB3</accession>
<organism evidence="7 8">
    <name type="scientific">Elaphomyces granulatus</name>
    <dbReference type="NCBI Taxonomy" id="519963"/>
    <lineage>
        <taxon>Eukaryota</taxon>
        <taxon>Fungi</taxon>
        <taxon>Dikarya</taxon>
        <taxon>Ascomycota</taxon>
        <taxon>Pezizomycotina</taxon>
        <taxon>Eurotiomycetes</taxon>
        <taxon>Eurotiomycetidae</taxon>
        <taxon>Eurotiales</taxon>
        <taxon>Elaphomycetaceae</taxon>
        <taxon>Elaphomyces</taxon>
    </lineage>
</organism>
<keyword evidence="1" id="KW-0343">GTPase activation</keyword>
<sequence>MADISTLNSFAPSTPLQDDDASPTDIRPRSGKPAEAPEPSQNAARLDGEEVQVDKVLQSDIGVNTLLTRLKQSITSARDLAAFLKKRAVIEEEHSQSLKKLARSVQEVARRSDHRQGTYSHAYDEASHIEERMADHGLQFAVSLHRMSEDLHELASNMERNRKQWKQTGLSAEKRVQDATSLAEKAKAKYDNLAEQYDRVKTGDKQSGKFGIKVTKSSAQLEDELHRKVSNADGDYQAKVQAASSARQDLITTHRPQAVYHLQQLIFECDSGLALQMQKFAAFIEKLLLSKGLCVSPLRNGPSNSTGSKSLREVVHEVDGQKDFSDYILSFSTGAHSTADVQYERHPTMVPPTAPAAPTPGPPATPTAQAPSPANPIATQHPMGPPGIQPLPQPLSQPLPQHLPQQLPQHLPQPLPQPLSQPLPQPSSQPLPLSMAQPLQSAPVSNHPPSLPVPVQALHEPFHHPQMYQPYIPPPGPPPQHMSSAPMMAPSRVPAHPGNGYHQNLPPLNPVFGVSLEDLYRRDGTAVPMIVYQCVQAVERFGLDLEGIYRLSGNSTHINQLKSLFDNDSSKVDFTDPERFSHDVNSVAGLLKQFLRELPDPLLTRHYYADFINTARNDNDTQRRDALHAIINSLPDPNYATLRALILHLNKVQEHSSQNRMNAGNLAICFGPTIMGTNSGGNIADAGWQARVIETILSNTFQIFDDD</sequence>
<proteinExistence type="predicted"/>
<dbReference type="PANTHER" id="PTHR23176:SF136">
    <property type="entry name" value="RHO GTPASE ACTIVATOR (RGD1)"/>
    <property type="match status" value="1"/>
</dbReference>
<feature type="compositionally biased region" description="Pro residues" evidence="4">
    <location>
        <begin position="383"/>
        <end position="397"/>
    </location>
</feature>
<dbReference type="SUPFAM" id="SSF103657">
    <property type="entry name" value="BAR/IMD domain-like"/>
    <property type="match status" value="1"/>
</dbReference>
<keyword evidence="8" id="KW-1185">Reference proteome</keyword>
<dbReference type="SMART" id="SM00324">
    <property type="entry name" value="RhoGAP"/>
    <property type="match status" value="1"/>
</dbReference>
<dbReference type="EMBL" id="NPHW01004396">
    <property type="protein sequence ID" value="OXV07978.1"/>
    <property type="molecule type" value="Genomic_DNA"/>
</dbReference>
<dbReference type="GO" id="GO:0005938">
    <property type="term" value="C:cell cortex"/>
    <property type="evidence" value="ECO:0007669"/>
    <property type="project" value="UniProtKB-ARBA"/>
</dbReference>
<evidence type="ECO:0000256" key="4">
    <source>
        <dbReference type="SAM" id="MobiDB-lite"/>
    </source>
</evidence>
<feature type="region of interest" description="Disordered" evidence="4">
    <location>
        <begin position="347"/>
        <end position="446"/>
    </location>
</feature>
<feature type="compositionally biased region" description="Pro residues" evidence="4">
    <location>
        <begin position="349"/>
        <end position="365"/>
    </location>
</feature>
<dbReference type="InterPro" id="IPR027267">
    <property type="entry name" value="AH/BAR_dom_sf"/>
</dbReference>
<dbReference type="AlphaFoldDB" id="A0A232LVB3"/>
<feature type="domain" description="F-BAR" evidence="6">
    <location>
        <begin position="51"/>
        <end position="323"/>
    </location>
</feature>
<dbReference type="SUPFAM" id="SSF48350">
    <property type="entry name" value="GTPase activation domain, GAP"/>
    <property type="match status" value="1"/>
</dbReference>
<dbReference type="OrthoDB" id="437889at2759"/>
<dbReference type="Gene3D" id="1.10.555.10">
    <property type="entry name" value="Rho GTPase activation protein"/>
    <property type="match status" value="1"/>
</dbReference>
<dbReference type="PANTHER" id="PTHR23176">
    <property type="entry name" value="RHO/RAC/CDC GTPASE-ACTIVATING PROTEIN"/>
    <property type="match status" value="1"/>
</dbReference>
<name>A0A232LVB3_9EURO</name>
<dbReference type="Pfam" id="PF00620">
    <property type="entry name" value="RhoGAP"/>
    <property type="match status" value="1"/>
</dbReference>
<feature type="domain" description="Rho-GAP" evidence="5">
    <location>
        <begin position="514"/>
        <end position="704"/>
    </location>
</feature>
<dbReference type="PROSITE" id="PS50238">
    <property type="entry name" value="RHOGAP"/>
    <property type="match status" value="1"/>
</dbReference>
<evidence type="ECO:0000256" key="3">
    <source>
        <dbReference type="SAM" id="Coils"/>
    </source>
</evidence>
<dbReference type="InterPro" id="IPR031160">
    <property type="entry name" value="F_BAR_dom"/>
</dbReference>
<comment type="caution">
    <text evidence="7">The sequence shown here is derived from an EMBL/GenBank/DDBJ whole genome shotgun (WGS) entry which is preliminary data.</text>
</comment>
<evidence type="ECO:0000313" key="8">
    <source>
        <dbReference type="Proteomes" id="UP000243515"/>
    </source>
</evidence>
<gene>
    <name evidence="7" type="ORF">Egran_04258</name>
</gene>
<feature type="compositionally biased region" description="Polar residues" evidence="4">
    <location>
        <begin position="1"/>
        <end position="16"/>
    </location>
</feature>
<dbReference type="FunFam" id="1.20.1270.60:FF:000063">
    <property type="entry name" value="Rho GTPase activator"/>
    <property type="match status" value="1"/>
</dbReference>
<dbReference type="InterPro" id="IPR008936">
    <property type="entry name" value="Rho_GTPase_activation_prot"/>
</dbReference>
<dbReference type="Pfam" id="PF00611">
    <property type="entry name" value="FCH"/>
    <property type="match status" value="1"/>
</dbReference>
<feature type="compositionally biased region" description="Low complexity" evidence="4">
    <location>
        <begin position="366"/>
        <end position="376"/>
    </location>
</feature>
<protein>
    <recommendedName>
        <fullName evidence="9">Rho-GAP domain-containing protein</fullName>
    </recommendedName>
</protein>
<dbReference type="FunFam" id="1.10.555.10:FF:000041">
    <property type="entry name" value="Rho GTPase activator (Rgd1)"/>
    <property type="match status" value="1"/>
</dbReference>
<reference evidence="7 8" key="1">
    <citation type="journal article" date="2015" name="Environ. Microbiol.">
        <title>Metagenome sequence of Elaphomyces granulatus from sporocarp tissue reveals Ascomycota ectomycorrhizal fingerprints of genome expansion and a Proteobacteria-rich microbiome.</title>
        <authorList>
            <person name="Quandt C.A."/>
            <person name="Kohler A."/>
            <person name="Hesse C.N."/>
            <person name="Sharpton T.J."/>
            <person name="Martin F."/>
            <person name="Spatafora J.W."/>
        </authorList>
    </citation>
    <scope>NUCLEOTIDE SEQUENCE [LARGE SCALE GENOMIC DNA]</scope>
    <source>
        <strain evidence="7 8">OSC145934</strain>
    </source>
</reference>
<evidence type="ECO:0000313" key="7">
    <source>
        <dbReference type="EMBL" id="OXV07978.1"/>
    </source>
</evidence>
<dbReference type="Proteomes" id="UP000243515">
    <property type="component" value="Unassembled WGS sequence"/>
</dbReference>
<keyword evidence="2 3" id="KW-0175">Coiled coil</keyword>
<evidence type="ECO:0000259" key="6">
    <source>
        <dbReference type="PROSITE" id="PS51741"/>
    </source>
</evidence>
<dbReference type="InterPro" id="IPR050729">
    <property type="entry name" value="Rho-GAP"/>
</dbReference>
<evidence type="ECO:0000256" key="2">
    <source>
        <dbReference type="PROSITE-ProRule" id="PRU01077"/>
    </source>
</evidence>